<comment type="caution">
    <text evidence="1">The sequence shown here is derived from an EMBL/GenBank/DDBJ whole genome shotgun (WGS) entry which is preliminary data.</text>
</comment>
<proteinExistence type="predicted"/>
<dbReference type="Gene3D" id="3.30.420.280">
    <property type="match status" value="1"/>
</dbReference>
<gene>
    <name evidence="1" type="ORF">SDC9_123794</name>
</gene>
<evidence type="ECO:0000313" key="1">
    <source>
        <dbReference type="EMBL" id="MPM76795.1"/>
    </source>
</evidence>
<dbReference type="AlphaFoldDB" id="A0A645CIM2"/>
<sequence length="77" mass="9166">MKKEVNDRVRFYCRLMSSDRYKISKNCIHTIEAFRTSLWDSKYITKDKRLDDGTTNIDSLDAQEYSTEPYMKAIMSI</sequence>
<organism evidence="1">
    <name type="scientific">bioreactor metagenome</name>
    <dbReference type="NCBI Taxonomy" id="1076179"/>
    <lineage>
        <taxon>unclassified sequences</taxon>
        <taxon>metagenomes</taxon>
        <taxon>ecological metagenomes</taxon>
    </lineage>
</organism>
<reference evidence="1" key="1">
    <citation type="submission" date="2019-08" db="EMBL/GenBank/DDBJ databases">
        <authorList>
            <person name="Kucharzyk K."/>
            <person name="Murdoch R.W."/>
            <person name="Higgins S."/>
            <person name="Loffler F."/>
        </authorList>
    </citation>
    <scope>NUCLEOTIDE SEQUENCE</scope>
</reference>
<protein>
    <submittedName>
        <fullName evidence="1">Uncharacterized protein</fullName>
    </submittedName>
</protein>
<accession>A0A645CIM2</accession>
<name>A0A645CIM2_9ZZZZ</name>
<dbReference type="EMBL" id="VSSQ01027505">
    <property type="protein sequence ID" value="MPM76795.1"/>
    <property type="molecule type" value="Genomic_DNA"/>
</dbReference>